<dbReference type="SUPFAM" id="SSF54427">
    <property type="entry name" value="NTF2-like"/>
    <property type="match status" value="1"/>
</dbReference>
<keyword evidence="3" id="KW-1185">Reference proteome</keyword>
<dbReference type="GO" id="GO:0016787">
    <property type="term" value="F:hydrolase activity"/>
    <property type="evidence" value="ECO:0007669"/>
    <property type="project" value="UniProtKB-KW"/>
</dbReference>
<dbReference type="InterPro" id="IPR013100">
    <property type="entry name" value="LEH"/>
</dbReference>
<sequence>MVVVNSDAGSAPPADAIGIVASFLSALEDNDLAAALDLLAEDAQWINVSLPAVRGRDRIARLLRLLIAARVGFRVHVHHAAAEGGVVLTERTDALGRGRFEHRFWVYGRFEIEDGRITVWRDSFDWLDIVVGLVRAVAGVAMPGVNRRWPGERAVRR</sequence>
<evidence type="ECO:0000259" key="1">
    <source>
        <dbReference type="Pfam" id="PF07858"/>
    </source>
</evidence>
<proteinExistence type="predicted"/>
<dbReference type="OrthoDB" id="9781757at2"/>
<dbReference type="AlphaFoldDB" id="A0A4Q7KBP1"/>
<comment type="caution">
    <text evidence="2">The sequence shown here is derived from an EMBL/GenBank/DDBJ whole genome shotgun (WGS) entry which is preliminary data.</text>
</comment>
<gene>
    <name evidence="2" type="ORF">EV193_12029</name>
</gene>
<feature type="domain" description="Limonene-1,2-epoxide hydrolase" evidence="1">
    <location>
        <begin position="16"/>
        <end position="135"/>
    </location>
</feature>
<dbReference type="InterPro" id="IPR032710">
    <property type="entry name" value="NTF2-like_dom_sf"/>
</dbReference>
<evidence type="ECO:0000313" key="3">
    <source>
        <dbReference type="Proteomes" id="UP000294257"/>
    </source>
</evidence>
<dbReference type="Proteomes" id="UP000294257">
    <property type="component" value="Unassembled WGS sequence"/>
</dbReference>
<name>A0A4Q7KBP1_9PSEU</name>
<dbReference type="Gene3D" id="3.10.450.50">
    <property type="match status" value="1"/>
</dbReference>
<dbReference type="Pfam" id="PF07858">
    <property type="entry name" value="LEH"/>
    <property type="match status" value="1"/>
</dbReference>
<protein>
    <submittedName>
        <fullName evidence="2">Limonene-1,2-epoxide hydrolase</fullName>
    </submittedName>
</protein>
<keyword evidence="2" id="KW-0378">Hydrolase</keyword>
<evidence type="ECO:0000313" key="2">
    <source>
        <dbReference type="EMBL" id="RZS29544.1"/>
    </source>
</evidence>
<reference evidence="2 3" key="1">
    <citation type="submission" date="2019-02" db="EMBL/GenBank/DDBJ databases">
        <title>Genomic Encyclopedia of Type Strains, Phase IV (KMG-IV): sequencing the most valuable type-strain genomes for metagenomic binning, comparative biology and taxonomic classification.</title>
        <authorList>
            <person name="Goeker M."/>
        </authorList>
    </citation>
    <scope>NUCLEOTIDE SEQUENCE [LARGE SCALE GENOMIC DNA]</scope>
    <source>
        <strain evidence="2 3">DSM 101727</strain>
    </source>
</reference>
<accession>A0A4Q7KBP1</accession>
<organism evidence="2 3">
    <name type="scientific">Herbihabitans rhizosphaerae</name>
    <dbReference type="NCBI Taxonomy" id="1872711"/>
    <lineage>
        <taxon>Bacteria</taxon>
        <taxon>Bacillati</taxon>
        <taxon>Actinomycetota</taxon>
        <taxon>Actinomycetes</taxon>
        <taxon>Pseudonocardiales</taxon>
        <taxon>Pseudonocardiaceae</taxon>
        <taxon>Herbihabitans</taxon>
    </lineage>
</organism>
<dbReference type="EMBL" id="SGWQ01000020">
    <property type="protein sequence ID" value="RZS29544.1"/>
    <property type="molecule type" value="Genomic_DNA"/>
</dbReference>